<sequence length="301" mass="32631">MTAVRRRYADGRFGQVHARIAQPVRDCGQRPLLLIHMSPMTGRIFEALTAEMGEDRLSVAFDTPGYGQSDAPDTQPTIETYAAALGEAMDALTPDRRFDILGYHTGSLTATALAALSPARVRRLVLIGAPLFTPQERATFKSYYGPTSPSADGEHLAKRWRGFVHHYQRPGMSLDEVAEHFEEAMTGGANAWWGHAAAFDYDLEAALKALAHPTLILKTGDDLARQTEPARDLSPHIDMLDAPGWGHGFATTHARDVAGVLRAWLDAESREARAAVMDAPAPASALGPIWPPPEAGSFAPE</sequence>
<keyword evidence="2" id="KW-0378">Hydrolase</keyword>
<dbReference type="PANTHER" id="PTHR43798:SF5">
    <property type="entry name" value="MONOACYLGLYCEROL LIPASE ABHD6"/>
    <property type="match status" value="1"/>
</dbReference>
<protein>
    <submittedName>
        <fullName evidence="2">Alpha/beta hydrolase</fullName>
    </submittedName>
</protein>
<dbReference type="RefSeq" id="WP_243801290.1">
    <property type="nucleotide sequence ID" value="NZ_JALHAT010000027.1"/>
</dbReference>
<dbReference type="EMBL" id="JALHAT010000027">
    <property type="protein sequence ID" value="MCJ1961831.1"/>
    <property type="molecule type" value="Genomic_DNA"/>
</dbReference>
<evidence type="ECO:0000259" key="1">
    <source>
        <dbReference type="Pfam" id="PF00561"/>
    </source>
</evidence>
<accession>A0ABT0AF48</accession>
<comment type="caution">
    <text evidence="2">The sequence shown here is derived from an EMBL/GenBank/DDBJ whole genome shotgun (WGS) entry which is preliminary data.</text>
</comment>
<dbReference type="GO" id="GO:0016787">
    <property type="term" value="F:hydrolase activity"/>
    <property type="evidence" value="ECO:0007669"/>
    <property type="project" value="UniProtKB-KW"/>
</dbReference>
<evidence type="ECO:0000313" key="2">
    <source>
        <dbReference type="EMBL" id="MCJ1961831.1"/>
    </source>
</evidence>
<dbReference type="InterPro" id="IPR050266">
    <property type="entry name" value="AB_hydrolase_sf"/>
</dbReference>
<feature type="domain" description="AB hydrolase-1" evidence="1">
    <location>
        <begin position="31"/>
        <end position="136"/>
    </location>
</feature>
<dbReference type="Proteomes" id="UP001162802">
    <property type="component" value="Unassembled WGS sequence"/>
</dbReference>
<dbReference type="PANTHER" id="PTHR43798">
    <property type="entry name" value="MONOACYLGLYCEROL LIPASE"/>
    <property type="match status" value="1"/>
</dbReference>
<organism evidence="2 3">
    <name type="scientific">Novosphingobium mangrovi</name>
    <name type="common">ex Hu et al. 2023</name>
    <dbReference type="NCBI Taxonomy" id="2930094"/>
    <lineage>
        <taxon>Bacteria</taxon>
        <taxon>Pseudomonadati</taxon>
        <taxon>Pseudomonadota</taxon>
        <taxon>Alphaproteobacteria</taxon>
        <taxon>Sphingomonadales</taxon>
        <taxon>Sphingomonadaceae</taxon>
        <taxon>Novosphingobium</taxon>
    </lineage>
</organism>
<dbReference type="SUPFAM" id="SSF53474">
    <property type="entry name" value="alpha/beta-Hydrolases"/>
    <property type="match status" value="1"/>
</dbReference>
<dbReference type="InterPro" id="IPR000073">
    <property type="entry name" value="AB_hydrolase_1"/>
</dbReference>
<evidence type="ECO:0000313" key="3">
    <source>
        <dbReference type="Proteomes" id="UP001162802"/>
    </source>
</evidence>
<name>A0ABT0AF48_9SPHN</name>
<reference evidence="2" key="1">
    <citation type="submission" date="2022-03" db="EMBL/GenBank/DDBJ databases">
        <title>Identification of a novel bacterium isolated from mangrove sediments.</title>
        <authorList>
            <person name="Pan X."/>
        </authorList>
    </citation>
    <scope>NUCLEOTIDE SEQUENCE</scope>
    <source>
        <strain evidence="2">B2637</strain>
    </source>
</reference>
<dbReference type="Gene3D" id="3.40.50.1820">
    <property type="entry name" value="alpha/beta hydrolase"/>
    <property type="match status" value="1"/>
</dbReference>
<keyword evidence="3" id="KW-1185">Reference proteome</keyword>
<dbReference type="Pfam" id="PF00561">
    <property type="entry name" value="Abhydrolase_1"/>
    <property type="match status" value="1"/>
</dbReference>
<gene>
    <name evidence="2" type="ORF">MTR65_14145</name>
</gene>
<proteinExistence type="predicted"/>
<dbReference type="InterPro" id="IPR029058">
    <property type="entry name" value="AB_hydrolase_fold"/>
</dbReference>